<dbReference type="EMBL" id="CAJHJT010000056">
    <property type="protein sequence ID" value="CAD7013477.1"/>
    <property type="molecule type" value="Genomic_DNA"/>
</dbReference>
<sequence length="131" mass="14437">MSYDNKGQPPPYSAPPPGFTPASYYQPPPQPMPMPMPPPPQQQTSTVIITTTGPPVVPLTEEPTRVQCPSCHADVLTTVNYQPNTCTHIWALILCLFVCWPCVCVPYCMDSCQNANHYCPNCNAYIGTYSN</sequence>
<dbReference type="GO" id="GO:0005765">
    <property type="term" value="C:lysosomal membrane"/>
    <property type="evidence" value="ECO:0007669"/>
    <property type="project" value="UniProtKB-SubCell"/>
</dbReference>
<organism evidence="11 12">
    <name type="scientific">Ceratitis capitata</name>
    <name type="common">Mediterranean fruit fly</name>
    <name type="synonym">Tephritis capitata</name>
    <dbReference type="NCBI Taxonomy" id="7213"/>
    <lineage>
        <taxon>Eukaryota</taxon>
        <taxon>Metazoa</taxon>
        <taxon>Ecdysozoa</taxon>
        <taxon>Arthropoda</taxon>
        <taxon>Hexapoda</taxon>
        <taxon>Insecta</taxon>
        <taxon>Pterygota</taxon>
        <taxon>Neoptera</taxon>
        <taxon>Endopterygota</taxon>
        <taxon>Diptera</taxon>
        <taxon>Brachycera</taxon>
        <taxon>Muscomorpha</taxon>
        <taxon>Tephritoidea</taxon>
        <taxon>Tephritidae</taxon>
        <taxon>Ceratitis</taxon>
        <taxon>Ceratitis</taxon>
    </lineage>
</organism>
<dbReference type="PANTHER" id="PTHR23292:SF14">
    <property type="entry name" value="FI16615P1-RELATED"/>
    <property type="match status" value="1"/>
</dbReference>
<dbReference type="InterPro" id="IPR037519">
    <property type="entry name" value="LITAF_fam"/>
</dbReference>
<dbReference type="PROSITE" id="PS51837">
    <property type="entry name" value="LITAF"/>
    <property type="match status" value="1"/>
</dbReference>
<dbReference type="Pfam" id="PF10601">
    <property type="entry name" value="zf-LITAF-like"/>
    <property type="match status" value="1"/>
</dbReference>
<keyword evidence="5" id="KW-0479">Metal-binding</keyword>
<feature type="region of interest" description="Disordered" evidence="8">
    <location>
        <begin position="1"/>
        <end position="46"/>
    </location>
</feature>
<dbReference type="InterPro" id="IPR006629">
    <property type="entry name" value="LITAF"/>
</dbReference>
<accession>A0A811VE05</accession>
<keyword evidence="9" id="KW-1133">Transmembrane helix</keyword>
<dbReference type="Proteomes" id="UP000606786">
    <property type="component" value="Unassembled WGS sequence"/>
</dbReference>
<proteinExistence type="inferred from homology"/>
<evidence type="ECO:0000256" key="3">
    <source>
        <dbReference type="ARBA" id="ARBA00004630"/>
    </source>
</evidence>
<feature type="transmembrane region" description="Helical" evidence="9">
    <location>
        <begin position="89"/>
        <end position="108"/>
    </location>
</feature>
<evidence type="ECO:0000256" key="8">
    <source>
        <dbReference type="SAM" id="MobiDB-lite"/>
    </source>
</evidence>
<evidence type="ECO:0000256" key="9">
    <source>
        <dbReference type="SAM" id="Phobius"/>
    </source>
</evidence>
<keyword evidence="7 9" id="KW-0472">Membrane</keyword>
<dbReference type="GO" id="GO:0008270">
    <property type="term" value="F:zinc ion binding"/>
    <property type="evidence" value="ECO:0007669"/>
    <property type="project" value="TreeGrafter"/>
</dbReference>
<evidence type="ECO:0000256" key="6">
    <source>
        <dbReference type="ARBA" id="ARBA00022833"/>
    </source>
</evidence>
<dbReference type="KEGG" id="ccat:101454353"/>
<feature type="compositionally biased region" description="Pro residues" evidence="8">
    <location>
        <begin position="8"/>
        <end position="19"/>
    </location>
</feature>
<evidence type="ECO:0000256" key="4">
    <source>
        <dbReference type="ARBA" id="ARBA00005975"/>
    </source>
</evidence>
<protein>
    <submittedName>
        <fullName evidence="11">(Mediterranean fruit fly) hypothetical protein</fullName>
    </submittedName>
</protein>
<evidence type="ECO:0000256" key="2">
    <source>
        <dbReference type="ARBA" id="ARBA00004481"/>
    </source>
</evidence>
<comment type="caution">
    <text evidence="11">The sequence shown here is derived from an EMBL/GenBank/DDBJ whole genome shotgun (WGS) entry which is preliminary data.</text>
</comment>
<keyword evidence="6" id="KW-0862">Zinc</keyword>
<dbReference type="AlphaFoldDB" id="A0A811VE05"/>
<dbReference type="OrthoDB" id="5599753at2759"/>
<name>A0A811VE05_CERCA</name>
<dbReference type="PANTHER" id="PTHR23292">
    <property type="entry name" value="LIPOPOLYSACCHARIDE-INDUCED TUMOR NECROSIS FACTOR-ALPHA FACTOR"/>
    <property type="match status" value="1"/>
</dbReference>
<evidence type="ECO:0000256" key="1">
    <source>
        <dbReference type="ARBA" id="ARBA00004414"/>
    </source>
</evidence>
<evidence type="ECO:0000259" key="10">
    <source>
        <dbReference type="PROSITE" id="PS51837"/>
    </source>
</evidence>
<evidence type="ECO:0000256" key="5">
    <source>
        <dbReference type="ARBA" id="ARBA00022723"/>
    </source>
</evidence>
<dbReference type="SMART" id="SM00714">
    <property type="entry name" value="LITAF"/>
    <property type="match status" value="1"/>
</dbReference>
<evidence type="ECO:0000256" key="7">
    <source>
        <dbReference type="ARBA" id="ARBA00023136"/>
    </source>
</evidence>
<feature type="compositionally biased region" description="Pro residues" evidence="8">
    <location>
        <begin position="26"/>
        <end position="41"/>
    </location>
</feature>
<reference evidence="11" key="1">
    <citation type="submission" date="2020-11" db="EMBL/GenBank/DDBJ databases">
        <authorList>
            <person name="Whitehead M."/>
        </authorList>
    </citation>
    <scope>NUCLEOTIDE SEQUENCE</scope>
    <source>
        <strain evidence="11">EGII</strain>
    </source>
</reference>
<keyword evidence="9" id="KW-0812">Transmembrane</keyword>
<comment type="similarity">
    <text evidence="4">Belongs to the CDIP1/LITAF family.</text>
</comment>
<evidence type="ECO:0000313" key="12">
    <source>
        <dbReference type="Proteomes" id="UP000606786"/>
    </source>
</evidence>
<comment type="subcellular location">
    <subcellularLocation>
        <location evidence="2">Endosome membrane</location>
        <topology evidence="2">Peripheral membrane protein</topology>
    </subcellularLocation>
    <subcellularLocation>
        <location evidence="1">Late endosome membrane</location>
    </subcellularLocation>
    <subcellularLocation>
        <location evidence="3">Lysosome membrane</location>
        <topology evidence="3">Peripheral membrane protein</topology>
        <orientation evidence="3">Cytoplasmic side</orientation>
    </subcellularLocation>
</comment>
<keyword evidence="12" id="KW-1185">Reference proteome</keyword>
<evidence type="ECO:0000313" key="11">
    <source>
        <dbReference type="EMBL" id="CAD7013477.1"/>
    </source>
</evidence>
<gene>
    <name evidence="11" type="ORF">CCAP1982_LOCUS21539</name>
</gene>
<feature type="domain" description="LITAF" evidence="10">
    <location>
        <begin position="44"/>
        <end position="131"/>
    </location>
</feature>
<dbReference type="GO" id="GO:0031902">
    <property type="term" value="C:late endosome membrane"/>
    <property type="evidence" value="ECO:0007669"/>
    <property type="project" value="UniProtKB-SubCell"/>
</dbReference>